<dbReference type="GO" id="GO:0003677">
    <property type="term" value="F:DNA binding"/>
    <property type="evidence" value="ECO:0007669"/>
    <property type="project" value="InterPro"/>
</dbReference>
<feature type="domain" description="Cytoskeleton protein RodZ-like C-terminal" evidence="3">
    <location>
        <begin position="174"/>
        <end position="244"/>
    </location>
</feature>
<feature type="compositionally biased region" description="Low complexity" evidence="1">
    <location>
        <begin position="292"/>
        <end position="319"/>
    </location>
</feature>
<dbReference type="PANTHER" id="PTHR34475">
    <property type="match status" value="1"/>
</dbReference>
<sequence>MIDDEQQEAELPLESAGAQLTRARQAAGKSLADISKVTKISERQLAAIEAGNFAALPSRAYAVGFTRTYAKAVGLDSAAVIDLVREELARLDPDHARRTVPAFEPGDPARLPGRRVAWYAAAGLAVVMLVGFLVWPNLYAPGGSLPSILPSATPSAAAPVAAPAPAPANGPVVFTATRDQVWVRFADGNGQQLLQKVLALGESWTVPENAGAVTLTTARPDGLAVTIAGRIVPPLSDREQTMRDVPVTAAALLARGTGPVAAPLASPAPVTTSAANPPRRESRPVAEPRTEAPGAAVANPVAAPASAPPAGTGTADTQG</sequence>
<feature type="transmembrane region" description="Helical" evidence="2">
    <location>
        <begin position="116"/>
        <end position="135"/>
    </location>
</feature>
<evidence type="ECO:0000259" key="3">
    <source>
        <dbReference type="Pfam" id="PF13464"/>
    </source>
</evidence>
<dbReference type="Gene3D" id="1.10.260.40">
    <property type="entry name" value="lambda repressor-like DNA-binding domains"/>
    <property type="match status" value="1"/>
</dbReference>
<evidence type="ECO:0000313" key="5">
    <source>
        <dbReference type="Proteomes" id="UP000321172"/>
    </source>
</evidence>
<dbReference type="EMBL" id="CP042345">
    <property type="protein sequence ID" value="QEA15368.1"/>
    <property type="molecule type" value="Genomic_DNA"/>
</dbReference>
<keyword evidence="2" id="KW-0472">Membrane</keyword>
<evidence type="ECO:0000256" key="2">
    <source>
        <dbReference type="SAM" id="Phobius"/>
    </source>
</evidence>
<keyword evidence="5" id="KW-1185">Reference proteome</keyword>
<reference evidence="4 5" key="1">
    <citation type="journal article" date="2013" name="J. Microbiol. Biotechnol.">
        <title>Novosphingobium ginsenosidimutans sp. nov., with the ability to convert ginsenoside.</title>
        <authorList>
            <person name="Kim J.K."/>
            <person name="He D."/>
            <person name="Liu Q.M."/>
            <person name="Park H.Y."/>
            <person name="Jung M.S."/>
            <person name="Yoon M.H."/>
            <person name="Kim S.C."/>
            <person name="Im W.T."/>
        </authorList>
    </citation>
    <scope>NUCLEOTIDE SEQUENCE [LARGE SCALE GENOMIC DNA]</scope>
    <source>
        <strain evidence="4 5">FW-6</strain>
    </source>
</reference>
<dbReference type="Proteomes" id="UP000321172">
    <property type="component" value="Chromosome"/>
</dbReference>
<feature type="compositionally biased region" description="Basic and acidic residues" evidence="1">
    <location>
        <begin position="278"/>
        <end position="290"/>
    </location>
</feature>
<dbReference type="Pfam" id="PF13464">
    <property type="entry name" value="RodZ_C"/>
    <property type="match status" value="1"/>
</dbReference>
<keyword evidence="2" id="KW-1133">Transmembrane helix</keyword>
<dbReference type="InterPro" id="IPR001387">
    <property type="entry name" value="Cro/C1-type_HTH"/>
</dbReference>
<gene>
    <name evidence="4" type="ORF">FRF71_03995</name>
</gene>
<keyword evidence="2" id="KW-0812">Transmembrane</keyword>
<evidence type="ECO:0000256" key="1">
    <source>
        <dbReference type="SAM" id="MobiDB-lite"/>
    </source>
</evidence>
<dbReference type="KEGG" id="ngf:FRF71_03995"/>
<name>A0A5B8S2M2_9SPHN</name>
<dbReference type="InterPro" id="IPR010982">
    <property type="entry name" value="Lambda_DNA-bd_dom_sf"/>
</dbReference>
<organism evidence="4 5">
    <name type="scientific">Novosphingobium ginsenosidimutans</name>
    <dbReference type="NCBI Taxonomy" id="1176536"/>
    <lineage>
        <taxon>Bacteria</taxon>
        <taxon>Pseudomonadati</taxon>
        <taxon>Pseudomonadota</taxon>
        <taxon>Alphaproteobacteria</taxon>
        <taxon>Sphingomonadales</taxon>
        <taxon>Sphingomonadaceae</taxon>
        <taxon>Novosphingobium</taxon>
    </lineage>
</organism>
<proteinExistence type="predicted"/>
<dbReference type="OrthoDB" id="9790252at2"/>
<protein>
    <submittedName>
        <fullName evidence="4">Helix-turn-helix domain-containing protein</fullName>
    </submittedName>
</protein>
<evidence type="ECO:0000313" key="4">
    <source>
        <dbReference type="EMBL" id="QEA15368.1"/>
    </source>
</evidence>
<dbReference type="CDD" id="cd00093">
    <property type="entry name" value="HTH_XRE"/>
    <property type="match status" value="1"/>
</dbReference>
<feature type="region of interest" description="Disordered" evidence="1">
    <location>
        <begin position="259"/>
        <end position="319"/>
    </location>
</feature>
<accession>A0A5B8S2M2</accession>
<dbReference type="RefSeq" id="WP_147089346.1">
    <property type="nucleotide sequence ID" value="NZ_BAABJD010000001.1"/>
</dbReference>
<dbReference type="AlphaFoldDB" id="A0A5B8S2M2"/>
<dbReference type="InterPro" id="IPR025194">
    <property type="entry name" value="RodZ-like_C"/>
</dbReference>
<feature type="compositionally biased region" description="Low complexity" evidence="1">
    <location>
        <begin position="259"/>
        <end position="277"/>
    </location>
</feature>
<dbReference type="InterPro" id="IPR050400">
    <property type="entry name" value="Bact_Cytoskel_RodZ"/>
</dbReference>
<dbReference type="PANTHER" id="PTHR34475:SF1">
    <property type="entry name" value="CYTOSKELETON PROTEIN RODZ"/>
    <property type="match status" value="1"/>
</dbReference>
<dbReference type="Pfam" id="PF13413">
    <property type="entry name" value="HTH_25"/>
    <property type="match status" value="1"/>
</dbReference>